<keyword evidence="8" id="KW-1185">Reference proteome</keyword>
<keyword evidence="3" id="KW-0539">Nucleus</keyword>
<dbReference type="GO" id="GO:0004402">
    <property type="term" value="F:histone acetyltransferase activity"/>
    <property type="evidence" value="ECO:0007669"/>
    <property type="project" value="InterPro"/>
</dbReference>
<proteinExistence type="predicted"/>
<evidence type="ECO:0000259" key="5">
    <source>
        <dbReference type="Pfam" id="PF00439"/>
    </source>
</evidence>
<feature type="region of interest" description="Disordered" evidence="4">
    <location>
        <begin position="896"/>
        <end position="930"/>
    </location>
</feature>
<comment type="subcellular location">
    <subcellularLocation>
        <location evidence="1">Nucleus</location>
    </subcellularLocation>
</comment>
<dbReference type="PANTHER" id="PTHR13900:SF0">
    <property type="entry name" value="TRANSCRIPTION INITIATION FACTOR TFIID SUBUNIT 1"/>
    <property type="match status" value="1"/>
</dbReference>
<evidence type="ECO:0000256" key="3">
    <source>
        <dbReference type="ARBA" id="ARBA00023242"/>
    </source>
</evidence>
<dbReference type="PANTHER" id="PTHR13900">
    <property type="entry name" value="TRANSCRIPTION INITIATION FACTOR TFIID"/>
    <property type="match status" value="1"/>
</dbReference>
<evidence type="ECO:0000313" key="8">
    <source>
        <dbReference type="Proteomes" id="UP000717585"/>
    </source>
</evidence>
<dbReference type="GO" id="GO:0016251">
    <property type="term" value="F:RNA polymerase II general transcription initiation factor activity"/>
    <property type="evidence" value="ECO:0007669"/>
    <property type="project" value="InterPro"/>
</dbReference>
<accession>A0A8J6B3B5</accession>
<dbReference type="InterPro" id="IPR022591">
    <property type="entry name" value="TAF1_HAT_dom"/>
</dbReference>
<dbReference type="Gene3D" id="1.20.920.10">
    <property type="entry name" value="Bromodomain-like"/>
    <property type="match status" value="1"/>
</dbReference>
<protein>
    <recommendedName>
        <fullName evidence="9">Bromo domain-containing protein</fullName>
    </recommendedName>
</protein>
<dbReference type="Pfam" id="PF00439">
    <property type="entry name" value="Bromodomain"/>
    <property type="match status" value="1"/>
</dbReference>
<dbReference type="GO" id="GO:0017025">
    <property type="term" value="F:TBP-class protein binding"/>
    <property type="evidence" value="ECO:0007669"/>
    <property type="project" value="InterPro"/>
</dbReference>
<evidence type="ECO:0000313" key="7">
    <source>
        <dbReference type="EMBL" id="KAG9393394.1"/>
    </source>
</evidence>
<dbReference type="AlphaFoldDB" id="A0A8J6B3B5"/>
<sequence length="1224" mass="137609">MDYMMQDLEDEDNGITLPEEMTTRVADIIPKARRTNNVLIETLDQRSSVRQLKKAPHALFDLYRGRNALELKRNATLHDHPSAKTAVETVDEYTQFVEGSAETMPFRGPDVIFKTAERKDAVFVPQRDIAHTSFRSRRVSRTIIKAPKSDAMLTSMVELVPWERSVIRRTEESRKATFATEANGPMVAASVVNSDASGLNTWAEMVARTPADSAKVVTHAKEDPLEIDLASTVALRKAAARFMQRTTHSARDKEEEEHPSFQDIFNISQDAVYRAWRKGANVQAVFRSGHSAIVIAIASLAPTGGVGTRMEWMPKPDYWLAFHRRRDLLQRLTGRMLLSRGRPHEVSAETDVSTVTFPDHESLSVRDGRTILVEYYEQHPHLLTSVGMVSSLHTLCVGNSTAPPLAGAVSHCENNEIAVKDNILLGRLPTNSATTYLQNNLGVTPVVHETTRSVDFLLVLNPTASQGRGVRMRHGVTAADYEVRPCPYMFAAGQTVPKRPVFDPKESSKSARAEFNKNLVRVFCHRLQGEQDDVRRIEMTEVRDNVAPDLTTTRLNEIMSQFAQKKEHVPGGHNKIAESTWEMTESHPSEIEIASMLTPEDFCLNESMRAGQYRLIQWLRKVKLDAHIFNILANVTDHTSSRAVERLIDLARLAQFEFATMPWIQTELFYRLQNRLRDRNLTSKQCPEIITRAHLIRFPGNNWIKGGHGIMLLNVAHSGSSHTTPLARMTRNIVTCILEGRDDDLLGNGGARPGHIKDTSSDLRAMDLSQIKTNILRLGQTEKDLADFERKYRDTPTGKPHRWDWVHYLKNLSTEKTAMGDAGFAAKYARGGRAGTMVNISDLTNALTKLLLSQFELLKGDVANGDDVVAAIKGRTQLFDANDDDDDDVVDFETAGMKSAEATKPRRKRASQAVMKPSTRKPTALEKKTQSYAEIERIRSGKKVLTVVRKNKRVKSEMDTITVTDPNVMVAFFVLQKQLDVINTATKDLAGANTSTDRAETRSMRRGRSPRIEIQDILRGIVEHLLDWSSDCLTAYGDEGRTEGPIKLYFENLPAKKFFPHYYKMIPPENLTALSEIKRKFSQGDSKTTADFIKKIRQMLVNAYAFSDPKQPSSWTTAPNEPAPRKPDGVLAAAEIIRRSVVKLLLARREELEGLETRAEREVQGREADEVIDRVTIPIEILERFRESDRTGPGRHFSFIGTDYPLFRDLFGTGDEEAMPVIPG</sequence>
<dbReference type="InterPro" id="IPR036427">
    <property type="entry name" value="Bromodomain-like_sf"/>
</dbReference>
<evidence type="ECO:0000256" key="2">
    <source>
        <dbReference type="ARBA" id="ARBA00023117"/>
    </source>
</evidence>
<dbReference type="Pfam" id="PF12157">
    <property type="entry name" value="DUF3591"/>
    <property type="match status" value="1"/>
</dbReference>
<evidence type="ECO:0008006" key="9">
    <source>
        <dbReference type="Google" id="ProtNLM"/>
    </source>
</evidence>
<evidence type="ECO:0000259" key="6">
    <source>
        <dbReference type="Pfam" id="PF12157"/>
    </source>
</evidence>
<dbReference type="SUPFAM" id="SSF47370">
    <property type="entry name" value="Bromodomain"/>
    <property type="match status" value="1"/>
</dbReference>
<organism evidence="7 8">
    <name type="scientific">Carpediemonas membranifera</name>
    <dbReference type="NCBI Taxonomy" id="201153"/>
    <lineage>
        <taxon>Eukaryota</taxon>
        <taxon>Metamonada</taxon>
        <taxon>Carpediemonas-like organisms</taxon>
        <taxon>Carpediemonas</taxon>
    </lineage>
</organism>
<dbReference type="EMBL" id="JAHDYR010000025">
    <property type="protein sequence ID" value="KAG9393394.1"/>
    <property type="molecule type" value="Genomic_DNA"/>
</dbReference>
<dbReference type="GO" id="GO:0051123">
    <property type="term" value="P:RNA polymerase II preinitiation complex assembly"/>
    <property type="evidence" value="ECO:0007669"/>
    <property type="project" value="TreeGrafter"/>
</dbReference>
<name>A0A8J6B3B5_9EUKA</name>
<reference evidence="7" key="1">
    <citation type="submission" date="2021-05" db="EMBL/GenBank/DDBJ databases">
        <title>A free-living protist that lacks canonical eukaryotic 1 DNA replication and segregation systems.</title>
        <authorList>
            <person name="Salas-Leiva D.E."/>
            <person name="Tromer E.C."/>
            <person name="Curtis B.A."/>
            <person name="Jerlstrom-Hultqvist J."/>
            <person name="Kolisko M."/>
            <person name="Yi Z."/>
            <person name="Salas-Leiva J.S."/>
            <person name="Gallot-Lavallee L."/>
            <person name="Kops G.J.P.L."/>
            <person name="Archibald J.M."/>
            <person name="Simpson A.G.B."/>
            <person name="Roger A.J."/>
        </authorList>
    </citation>
    <scope>NUCLEOTIDE SEQUENCE</scope>
    <source>
        <strain evidence="7">BICM</strain>
    </source>
</reference>
<dbReference type="CDD" id="cd04369">
    <property type="entry name" value="Bromodomain"/>
    <property type="match status" value="1"/>
</dbReference>
<evidence type="ECO:0000256" key="1">
    <source>
        <dbReference type="ARBA" id="ARBA00004123"/>
    </source>
</evidence>
<feature type="domain" description="Bromo" evidence="5">
    <location>
        <begin position="1045"/>
        <end position="1113"/>
    </location>
</feature>
<comment type="caution">
    <text evidence="7">The sequence shown here is derived from an EMBL/GenBank/DDBJ whole genome shotgun (WGS) entry which is preliminary data.</text>
</comment>
<keyword evidence="2" id="KW-0103">Bromodomain</keyword>
<dbReference type="InterPro" id="IPR040240">
    <property type="entry name" value="TAF1"/>
</dbReference>
<dbReference type="OrthoDB" id="5752at2759"/>
<evidence type="ECO:0000256" key="4">
    <source>
        <dbReference type="SAM" id="MobiDB-lite"/>
    </source>
</evidence>
<feature type="domain" description="Transcription initiation factor TFIID subunit 1 histone acetyltransferase" evidence="6">
    <location>
        <begin position="265"/>
        <end position="670"/>
    </location>
</feature>
<dbReference type="GO" id="GO:0005669">
    <property type="term" value="C:transcription factor TFIID complex"/>
    <property type="evidence" value="ECO:0007669"/>
    <property type="project" value="InterPro"/>
</dbReference>
<dbReference type="Proteomes" id="UP000717585">
    <property type="component" value="Unassembled WGS sequence"/>
</dbReference>
<dbReference type="InterPro" id="IPR001487">
    <property type="entry name" value="Bromodomain"/>
</dbReference>
<gene>
    <name evidence="7" type="ORF">J8273_3530</name>
</gene>